<protein>
    <submittedName>
        <fullName evidence="3">Uncharacterized protein</fullName>
    </submittedName>
</protein>
<feature type="region of interest" description="Disordered" evidence="1">
    <location>
        <begin position="132"/>
        <end position="168"/>
    </location>
</feature>
<evidence type="ECO:0000313" key="4">
    <source>
        <dbReference type="Proteomes" id="UP000518300"/>
    </source>
</evidence>
<evidence type="ECO:0000256" key="1">
    <source>
        <dbReference type="SAM" id="MobiDB-lite"/>
    </source>
</evidence>
<dbReference type="Proteomes" id="UP000518300">
    <property type="component" value="Unassembled WGS sequence"/>
</dbReference>
<proteinExistence type="predicted"/>
<name>A0A848LHX9_9BACT</name>
<sequence length="226" mass="24792">MTVIELLVILFWVACIGGSASLMQSHFGWVGVFPGALLGALVPFVLYRAMGWGERLYRVASGLRRARGKPMTLSDIEDALPWGLHDARLTWMWVDWGRGKLSLHVRVKMDEHQKTDQLAGITLSGLRYFTMTPPTGSAPEGAPDPERGSWIDAGSGHARPEAAASHPPTPEGHFVHYIYFRDTGQDLHVCAQEAELTWIEEKPVPVSGSGALFPGEEIPDPKPGSR</sequence>
<comment type="caution">
    <text evidence="3">The sequence shown here is derived from an EMBL/GenBank/DDBJ whole genome shotgun (WGS) entry which is preliminary data.</text>
</comment>
<dbReference type="EMBL" id="JABBJJ010000075">
    <property type="protein sequence ID" value="NMO16678.1"/>
    <property type="molecule type" value="Genomic_DNA"/>
</dbReference>
<feature type="region of interest" description="Disordered" evidence="1">
    <location>
        <begin position="205"/>
        <end position="226"/>
    </location>
</feature>
<evidence type="ECO:0000256" key="2">
    <source>
        <dbReference type="SAM" id="Phobius"/>
    </source>
</evidence>
<dbReference type="RefSeq" id="WP_169345968.1">
    <property type="nucleotide sequence ID" value="NZ_JABBJJ010000075.1"/>
</dbReference>
<organism evidence="3 4">
    <name type="scientific">Pyxidicoccus fallax</name>
    <dbReference type="NCBI Taxonomy" id="394095"/>
    <lineage>
        <taxon>Bacteria</taxon>
        <taxon>Pseudomonadati</taxon>
        <taxon>Myxococcota</taxon>
        <taxon>Myxococcia</taxon>
        <taxon>Myxococcales</taxon>
        <taxon>Cystobacterineae</taxon>
        <taxon>Myxococcaceae</taxon>
        <taxon>Pyxidicoccus</taxon>
    </lineage>
</organism>
<feature type="transmembrane region" description="Helical" evidence="2">
    <location>
        <begin position="30"/>
        <end position="49"/>
    </location>
</feature>
<keyword evidence="2" id="KW-1133">Transmembrane helix</keyword>
<keyword evidence="2" id="KW-0812">Transmembrane</keyword>
<dbReference type="AlphaFoldDB" id="A0A848LHX9"/>
<reference evidence="3 4" key="1">
    <citation type="submission" date="2020-04" db="EMBL/GenBank/DDBJ databases">
        <title>Draft genome of Pyxidicoccus fallax type strain.</title>
        <authorList>
            <person name="Whitworth D.E."/>
        </authorList>
    </citation>
    <scope>NUCLEOTIDE SEQUENCE [LARGE SCALE GENOMIC DNA]</scope>
    <source>
        <strain evidence="3 4">DSM 14698</strain>
    </source>
</reference>
<accession>A0A848LHX9</accession>
<gene>
    <name evidence="3" type="ORF">HG543_17690</name>
</gene>
<evidence type="ECO:0000313" key="3">
    <source>
        <dbReference type="EMBL" id="NMO16678.1"/>
    </source>
</evidence>
<keyword evidence="2" id="KW-0472">Membrane</keyword>
<keyword evidence="4" id="KW-1185">Reference proteome</keyword>